<feature type="transmembrane region" description="Helical" evidence="1">
    <location>
        <begin position="20"/>
        <end position="41"/>
    </location>
</feature>
<keyword evidence="1" id="KW-1133">Transmembrane helix</keyword>
<gene>
    <name evidence="2" type="ORF">SAMN05216174_101710</name>
</gene>
<protein>
    <submittedName>
        <fullName evidence="2">Uncharacterized protein</fullName>
    </submittedName>
</protein>
<sequence>MKGGHGCCPECHRTIRRISVGLTVALGAALAHWGTLLGQVINV</sequence>
<keyword evidence="3" id="KW-1185">Reference proteome</keyword>
<evidence type="ECO:0000256" key="1">
    <source>
        <dbReference type="SAM" id="Phobius"/>
    </source>
</evidence>
<dbReference type="STRING" id="1271860.SAMN05216174_101710"/>
<name>A0A1G6K5H3_9PSEU</name>
<evidence type="ECO:0000313" key="2">
    <source>
        <dbReference type="EMBL" id="SDC25855.1"/>
    </source>
</evidence>
<keyword evidence="1" id="KW-0812">Transmembrane</keyword>
<dbReference type="AlphaFoldDB" id="A0A1G6K5H3"/>
<evidence type="ECO:0000313" key="3">
    <source>
        <dbReference type="Proteomes" id="UP000199501"/>
    </source>
</evidence>
<accession>A0A1G6K5H3</accession>
<keyword evidence="1" id="KW-0472">Membrane</keyword>
<proteinExistence type="predicted"/>
<dbReference type="EMBL" id="FMZZ01000001">
    <property type="protein sequence ID" value="SDC25855.1"/>
    <property type="molecule type" value="Genomic_DNA"/>
</dbReference>
<organism evidence="2 3">
    <name type="scientific">Actinokineospora iranica</name>
    <dbReference type="NCBI Taxonomy" id="1271860"/>
    <lineage>
        <taxon>Bacteria</taxon>
        <taxon>Bacillati</taxon>
        <taxon>Actinomycetota</taxon>
        <taxon>Actinomycetes</taxon>
        <taxon>Pseudonocardiales</taxon>
        <taxon>Pseudonocardiaceae</taxon>
        <taxon>Actinokineospora</taxon>
    </lineage>
</organism>
<dbReference type="Proteomes" id="UP000199501">
    <property type="component" value="Unassembled WGS sequence"/>
</dbReference>
<reference evidence="3" key="1">
    <citation type="submission" date="2016-10" db="EMBL/GenBank/DDBJ databases">
        <authorList>
            <person name="Varghese N."/>
            <person name="Submissions S."/>
        </authorList>
    </citation>
    <scope>NUCLEOTIDE SEQUENCE [LARGE SCALE GENOMIC DNA]</scope>
    <source>
        <strain evidence="3">IBRC-M 10403</strain>
    </source>
</reference>
<dbReference type="RefSeq" id="WP_267463888.1">
    <property type="nucleotide sequence ID" value="NZ_FMZZ01000001.1"/>
</dbReference>